<evidence type="ECO:0000256" key="4">
    <source>
        <dbReference type="PROSITE-ProRule" id="PRU00708"/>
    </source>
</evidence>
<feature type="repeat" description="PPR" evidence="4">
    <location>
        <begin position="438"/>
        <end position="472"/>
    </location>
</feature>
<dbReference type="FunFam" id="1.25.40.10:FF:000205">
    <property type="entry name" value="Pentatricopeptide repeat-containing protein, mitochondrial"/>
    <property type="match status" value="1"/>
</dbReference>
<dbReference type="GO" id="GO:0009451">
    <property type="term" value="P:RNA modification"/>
    <property type="evidence" value="ECO:0007669"/>
    <property type="project" value="InterPro"/>
</dbReference>
<dbReference type="FunFam" id="1.25.40.10:FF:000679">
    <property type="entry name" value="Pentatricopeptide repeat-containing protein At5g03800"/>
    <property type="match status" value="1"/>
</dbReference>
<keyword evidence="2" id="KW-0809">Transit peptide</keyword>
<reference evidence="5" key="1">
    <citation type="journal article" date="2018" name="Nat. Genet.">
        <title>Extensive intraspecific gene order and gene structural variations between Mo17 and other maize genomes.</title>
        <authorList>
            <person name="Sun S."/>
            <person name="Zhou Y."/>
            <person name="Chen J."/>
            <person name="Shi J."/>
            <person name="Zhao H."/>
            <person name="Zhao H."/>
            <person name="Song W."/>
            <person name="Zhang M."/>
            <person name="Cui Y."/>
            <person name="Dong X."/>
            <person name="Liu H."/>
            <person name="Ma X."/>
            <person name="Jiao Y."/>
            <person name="Wang B."/>
            <person name="Wei X."/>
            <person name="Stein J.C."/>
            <person name="Glaubitz J.C."/>
            <person name="Lu F."/>
            <person name="Yu G."/>
            <person name="Liang C."/>
            <person name="Fengler K."/>
            <person name="Li B."/>
            <person name="Rafalski A."/>
            <person name="Schnable P.S."/>
            <person name="Ware D.H."/>
            <person name="Buckler E.S."/>
            <person name="Lai J."/>
        </authorList>
    </citation>
    <scope>NUCLEOTIDE SEQUENCE [LARGE SCALE GENOMIC DNA]</scope>
    <source>
        <tissue evidence="5">Seedling</tissue>
    </source>
</reference>
<dbReference type="Pfam" id="PF13041">
    <property type="entry name" value="PPR_2"/>
    <property type="match status" value="2"/>
</dbReference>
<evidence type="ECO:0000256" key="2">
    <source>
        <dbReference type="ARBA" id="ARBA00022946"/>
    </source>
</evidence>
<name>A0A3L6DDS4_MAIZE</name>
<feature type="repeat" description="PPR" evidence="4">
    <location>
        <begin position="5"/>
        <end position="39"/>
    </location>
</feature>
<dbReference type="NCBIfam" id="TIGR00756">
    <property type="entry name" value="PPR"/>
    <property type="match status" value="7"/>
</dbReference>
<feature type="repeat" description="PPR" evidence="4">
    <location>
        <begin position="174"/>
        <end position="208"/>
    </location>
</feature>
<organism evidence="5">
    <name type="scientific">Zea mays</name>
    <name type="common">Maize</name>
    <dbReference type="NCBI Taxonomy" id="4577"/>
    <lineage>
        <taxon>Eukaryota</taxon>
        <taxon>Viridiplantae</taxon>
        <taxon>Streptophyta</taxon>
        <taxon>Embryophyta</taxon>
        <taxon>Tracheophyta</taxon>
        <taxon>Spermatophyta</taxon>
        <taxon>Magnoliopsida</taxon>
        <taxon>Liliopsida</taxon>
        <taxon>Poales</taxon>
        <taxon>Poaceae</taxon>
        <taxon>PACMAD clade</taxon>
        <taxon>Panicoideae</taxon>
        <taxon>Andropogonodae</taxon>
        <taxon>Andropogoneae</taxon>
        <taxon>Tripsacinae</taxon>
        <taxon>Zea</taxon>
    </lineage>
</organism>
<feature type="repeat" description="PPR" evidence="4">
    <location>
        <begin position="473"/>
        <end position="508"/>
    </location>
</feature>
<evidence type="ECO:0000256" key="3">
    <source>
        <dbReference type="ARBA" id="ARBA00061659"/>
    </source>
</evidence>
<dbReference type="EMBL" id="NCVQ01000010">
    <property type="protein sequence ID" value="PWZ06735.1"/>
    <property type="molecule type" value="Genomic_DNA"/>
</dbReference>
<dbReference type="Proteomes" id="UP000251960">
    <property type="component" value="Chromosome 9"/>
</dbReference>
<dbReference type="PANTHER" id="PTHR47926">
    <property type="entry name" value="PENTATRICOPEPTIDE REPEAT-CONTAINING PROTEIN"/>
    <property type="match status" value="1"/>
</dbReference>
<dbReference type="ExpressionAtlas" id="A0A3L6DDS4">
    <property type="expression patterns" value="baseline and differential"/>
</dbReference>
<dbReference type="InterPro" id="IPR046960">
    <property type="entry name" value="PPR_At4g14850-like_plant"/>
</dbReference>
<proteinExistence type="inferred from homology"/>
<dbReference type="Pfam" id="PF12854">
    <property type="entry name" value="PPR_1"/>
    <property type="match status" value="1"/>
</dbReference>
<feature type="repeat" description="PPR" evidence="4">
    <location>
        <begin position="67"/>
        <end position="97"/>
    </location>
</feature>
<keyword evidence="1" id="KW-0677">Repeat</keyword>
<dbReference type="PROSITE" id="PS51375">
    <property type="entry name" value="PPR"/>
    <property type="match status" value="7"/>
</dbReference>
<feature type="repeat" description="PPR" evidence="4">
    <location>
        <begin position="306"/>
        <end position="336"/>
    </location>
</feature>
<dbReference type="InterPro" id="IPR002885">
    <property type="entry name" value="PPR_rpt"/>
</dbReference>
<dbReference type="Pfam" id="PF01535">
    <property type="entry name" value="PPR"/>
    <property type="match status" value="7"/>
</dbReference>
<comment type="similarity">
    <text evidence="3">Belongs to the PPR family. PCMP-E subfamily.</text>
</comment>
<dbReference type="Gene3D" id="1.25.40.10">
    <property type="entry name" value="Tetratricopeptide repeat domain"/>
    <property type="match status" value="5"/>
</dbReference>
<sequence length="734" mass="80614">MPTKNCFSYNSIITALFKSGDHRAALRVFRSMPDRNTFSYNAVITGLTGAGDLDTASELLDEMPVKDAVACNAVLHRYVRCGRVDEAFALLKRIGSQCDSDGILPWNDPFVLTTVVGACADRTQYEIGRQAHTRLVVANTGIDSILGCALIDMYCKCGDLDSAHQVLDRLEHVDEISLSALVYGYASCGQLHKALCLFDKMESPSIALWTSLISGCNPAYHGDGAFVLFVRMLRSEMLPNSTIYAIVLNMCGFLGMLKPGQQTQACALKSGAVNDLIAASALIDFYSKCGLWADACQAFSELRHHDTIVLNSMITVYSNCGQIDEARRVFRLIPSKSVISWNSMIVGFSQNGHALDALELFCEMHRLGLQLDNVAISSVLSASGSICSVSSGEQIFGLAIALGLQSDHIVASSLIDLYCKCGNLANGRRIFSGIANPDEVLWNSMLIGYASNGYGLEALKLLDLMQSRGLKPSERTFVGVLSACCHSGLVEEGLRWFYRMKEDFGVSPSAEHYACVTDLLVRAGRLDEAVEFIENMPFKADAISWTSIIGGCKAQGNEVLLDKVANKLMETGLSTHSSLYVQLSSTLAAHGDWDKSAEIRSMMHDRRISKNAGRSWANDSVHDIFDIKIDHNENVSTTKKKIFSSKEEKGRALKLNNEHGLAQRSINSPEELFCEQYRHLCEHGSKFSLSFSNPYSGQIIASLGWAQDGEWRLWGGHRKETPASSKQLIDEQPY</sequence>
<protein>
    <submittedName>
        <fullName evidence="5">Putative pentatricopeptide repeat-containing protein</fullName>
    </submittedName>
</protein>
<feature type="repeat" description="PPR" evidence="4">
    <location>
        <begin position="337"/>
        <end position="371"/>
    </location>
</feature>
<accession>A0A3L6DDS4</accession>
<dbReference type="InterPro" id="IPR011990">
    <property type="entry name" value="TPR-like_helical_dom_sf"/>
</dbReference>
<gene>
    <name evidence="5" type="primary">PCMP-E5</name>
    <name evidence="5" type="ORF">Zm00014a_039907</name>
</gene>
<evidence type="ECO:0000256" key="1">
    <source>
        <dbReference type="ARBA" id="ARBA00022737"/>
    </source>
</evidence>
<dbReference type="FunFam" id="1.25.40.10:FF:000797">
    <property type="entry name" value="Pentatricopeptide repeat-containing protein chloroplastic"/>
    <property type="match status" value="1"/>
</dbReference>
<dbReference type="PANTHER" id="PTHR47926:SF392">
    <property type="entry name" value="PENTATRICOPEPTIDE REPEAT-CONTAINING PROTEIN"/>
    <property type="match status" value="1"/>
</dbReference>
<dbReference type="AlphaFoldDB" id="A0A3L6DDS4"/>
<evidence type="ECO:0000313" key="5">
    <source>
        <dbReference type="EMBL" id="PWZ06735.1"/>
    </source>
</evidence>
<dbReference type="GO" id="GO:0005739">
    <property type="term" value="C:mitochondrion"/>
    <property type="evidence" value="ECO:0007669"/>
    <property type="project" value="UniProtKB-ARBA"/>
</dbReference>
<dbReference type="GO" id="GO:0003723">
    <property type="term" value="F:RNA binding"/>
    <property type="evidence" value="ECO:0007669"/>
    <property type="project" value="InterPro"/>
</dbReference>
<comment type="caution">
    <text evidence="5">The sequence shown here is derived from an EMBL/GenBank/DDBJ whole genome shotgun (WGS) entry which is preliminary data.</text>
</comment>